<comment type="caution">
    <text evidence="1">The sequence shown here is derived from an EMBL/GenBank/DDBJ whole genome shotgun (WGS) entry which is preliminary data.</text>
</comment>
<protein>
    <submittedName>
        <fullName evidence="1">Uncharacterized protein</fullName>
    </submittedName>
</protein>
<name>A0A8H4VI20_9AGAR</name>
<dbReference type="Proteomes" id="UP000521872">
    <property type="component" value="Unassembled WGS sequence"/>
</dbReference>
<dbReference type="Gene3D" id="2.60.34.10">
    <property type="entry name" value="Substrate Binding Domain Of DNAk, Chain A, domain 1"/>
    <property type="match status" value="1"/>
</dbReference>
<dbReference type="AlphaFoldDB" id="A0A8H4VI20"/>
<evidence type="ECO:0000313" key="1">
    <source>
        <dbReference type="EMBL" id="KAF4610063.1"/>
    </source>
</evidence>
<accession>A0A8H4VI20</accession>
<reference evidence="1 2" key="1">
    <citation type="submission" date="2019-12" db="EMBL/GenBank/DDBJ databases">
        <authorList>
            <person name="Floudas D."/>
            <person name="Bentzer J."/>
            <person name="Ahren D."/>
            <person name="Johansson T."/>
            <person name="Persson P."/>
            <person name="Tunlid A."/>
        </authorList>
    </citation>
    <scope>NUCLEOTIDE SEQUENCE [LARGE SCALE GENOMIC DNA]</scope>
    <source>
        <strain evidence="1 2">CBS 102.39</strain>
    </source>
</reference>
<organism evidence="1 2">
    <name type="scientific">Agrocybe pediades</name>
    <dbReference type="NCBI Taxonomy" id="84607"/>
    <lineage>
        <taxon>Eukaryota</taxon>
        <taxon>Fungi</taxon>
        <taxon>Dikarya</taxon>
        <taxon>Basidiomycota</taxon>
        <taxon>Agaricomycotina</taxon>
        <taxon>Agaricomycetes</taxon>
        <taxon>Agaricomycetidae</taxon>
        <taxon>Agaricales</taxon>
        <taxon>Agaricineae</taxon>
        <taxon>Strophariaceae</taxon>
        <taxon>Agrocybe</taxon>
    </lineage>
</organism>
<keyword evidence="2" id="KW-1185">Reference proteome</keyword>
<dbReference type="SUPFAM" id="SSF100920">
    <property type="entry name" value="Heat shock protein 70kD (HSP70), peptide-binding domain"/>
    <property type="match status" value="1"/>
</dbReference>
<evidence type="ECO:0000313" key="2">
    <source>
        <dbReference type="Proteomes" id="UP000521872"/>
    </source>
</evidence>
<dbReference type="InterPro" id="IPR029047">
    <property type="entry name" value="HSP70_peptide-bd_sf"/>
</dbReference>
<proteinExistence type="predicted"/>
<gene>
    <name evidence="1" type="ORF">D9613_010291</name>
</gene>
<dbReference type="EMBL" id="JAACJL010000059">
    <property type="protein sequence ID" value="KAF4610063.1"/>
    <property type="molecule type" value="Genomic_DNA"/>
</dbReference>
<sequence>MIVPVSIASASGSIIPLVPADYRIPCDETIVVTNSKDNQESATIRLLLGNLLVADENIEREVIVFNGLKPLPRSTLKLTTGRAEGDGHSDFIPRRWS</sequence>